<name>A0A1J4KWP5_9EUKA</name>
<evidence type="ECO:0000313" key="1">
    <source>
        <dbReference type="EMBL" id="OHT14126.1"/>
    </source>
</evidence>
<protein>
    <submittedName>
        <fullName evidence="1">Uncharacterized protein</fullName>
    </submittedName>
</protein>
<evidence type="ECO:0000313" key="2">
    <source>
        <dbReference type="Proteomes" id="UP000179807"/>
    </source>
</evidence>
<accession>A0A1J4KWP5</accession>
<dbReference type="EMBL" id="MLAK01000421">
    <property type="protein sequence ID" value="OHT14126.1"/>
    <property type="molecule type" value="Genomic_DNA"/>
</dbReference>
<organism evidence="1 2">
    <name type="scientific">Tritrichomonas foetus</name>
    <dbReference type="NCBI Taxonomy" id="1144522"/>
    <lineage>
        <taxon>Eukaryota</taxon>
        <taxon>Metamonada</taxon>
        <taxon>Parabasalia</taxon>
        <taxon>Tritrichomonadida</taxon>
        <taxon>Tritrichomonadidae</taxon>
        <taxon>Tritrichomonas</taxon>
    </lineage>
</organism>
<gene>
    <name evidence="1" type="ORF">TRFO_03159</name>
</gene>
<dbReference type="OrthoDB" id="10638821at2759"/>
<dbReference type="AlphaFoldDB" id="A0A1J4KWP5"/>
<dbReference type="Proteomes" id="UP000179807">
    <property type="component" value="Unassembled WGS sequence"/>
</dbReference>
<keyword evidence="2" id="KW-1185">Reference proteome</keyword>
<reference evidence="1" key="1">
    <citation type="submission" date="2016-10" db="EMBL/GenBank/DDBJ databases">
        <authorList>
            <person name="Benchimol M."/>
            <person name="Almeida L.G."/>
            <person name="Vasconcelos A.T."/>
            <person name="Perreira-Neves A."/>
            <person name="Rosa I.A."/>
            <person name="Tasca T."/>
            <person name="Bogo M.R."/>
            <person name="de Souza W."/>
        </authorList>
    </citation>
    <scope>NUCLEOTIDE SEQUENCE [LARGE SCALE GENOMIC DNA]</scope>
    <source>
        <strain evidence="1">K</strain>
    </source>
</reference>
<dbReference type="RefSeq" id="XP_068367262.1">
    <property type="nucleotide sequence ID" value="XM_068491124.1"/>
</dbReference>
<dbReference type="VEuPathDB" id="TrichDB:TRFO_03159"/>
<proteinExistence type="predicted"/>
<comment type="caution">
    <text evidence="1">The sequence shown here is derived from an EMBL/GenBank/DDBJ whole genome shotgun (WGS) entry which is preliminary data.</text>
</comment>
<sequence>MMLLLILFSVKAAIIEVDEPPIELSKVRIMLESCDDLIYSPNKSSDTTLNSLITMGIPSDKISSFLLKLQYSNSAKLLVHTFCITIQSVNETDKRKVTRYTYYLKGTKNSNGTYTIERRKLISFTIVKSIITETRKKYFLWWEFSKTVKIEWRPLTSAELSGINSEIAKASESHINNFPK</sequence>
<dbReference type="GeneID" id="94825828"/>